<dbReference type="AlphaFoldDB" id="A0A816CEX6"/>
<evidence type="ECO:0000313" key="6">
    <source>
        <dbReference type="Proteomes" id="UP000663829"/>
    </source>
</evidence>
<keyword evidence="1" id="KW-0175">Coiled coil</keyword>
<name>A0A816CEX6_9BILA</name>
<dbReference type="EMBL" id="CAJNOQ010040976">
    <property type="protein sequence ID" value="CAF1621894.1"/>
    <property type="molecule type" value="Genomic_DNA"/>
</dbReference>
<dbReference type="Proteomes" id="UP000681722">
    <property type="component" value="Unassembled WGS sequence"/>
</dbReference>
<reference evidence="3" key="1">
    <citation type="submission" date="2021-02" db="EMBL/GenBank/DDBJ databases">
        <authorList>
            <person name="Nowell W R."/>
        </authorList>
    </citation>
    <scope>NUCLEOTIDE SEQUENCE</scope>
</reference>
<dbReference type="EMBL" id="CAJOBA010051885">
    <property type="protein sequence ID" value="CAF4249499.1"/>
    <property type="molecule type" value="Genomic_DNA"/>
</dbReference>
<dbReference type="Proteomes" id="UP000677228">
    <property type="component" value="Unassembled WGS sequence"/>
</dbReference>
<dbReference type="EMBL" id="CAJOBC010108211">
    <property type="protein sequence ID" value="CAF4512906.1"/>
    <property type="molecule type" value="Genomic_DNA"/>
</dbReference>
<evidence type="ECO:0000313" key="3">
    <source>
        <dbReference type="EMBL" id="CAF1621894.1"/>
    </source>
</evidence>
<evidence type="ECO:0000313" key="2">
    <source>
        <dbReference type="EMBL" id="CAF1455303.1"/>
    </source>
</evidence>
<dbReference type="Proteomes" id="UP000682733">
    <property type="component" value="Unassembled WGS sequence"/>
</dbReference>
<sequence>MGLPENHTRFKDLCRKLVQPLENMSAVEDEIDVPVMEDEHLLENLRQTAYRLDLYTDEDNCLQFINANPDKKIFLAISGSMGQTFIPKIFDLPQIEGFIVYCGNKQIHGEWAKEYVEKLKAIVDFPDDFLYHMAKSSISDYLETKGDNYMAERETFQAKNCYAWSKKLLIRAGKYGKFNINSELKQINKKIERAERGLEEVSQS</sequence>
<protein>
    <submittedName>
        <fullName evidence="3">Uncharacterized protein</fullName>
    </submittedName>
</protein>
<evidence type="ECO:0000256" key="1">
    <source>
        <dbReference type="SAM" id="Coils"/>
    </source>
</evidence>
<keyword evidence="6" id="KW-1185">Reference proteome</keyword>
<dbReference type="EMBL" id="CAJNOK010030028">
    <property type="protein sequence ID" value="CAF1455303.1"/>
    <property type="molecule type" value="Genomic_DNA"/>
</dbReference>
<accession>A0A816CEX6</accession>
<evidence type="ECO:0000313" key="5">
    <source>
        <dbReference type="EMBL" id="CAF4512906.1"/>
    </source>
</evidence>
<feature type="coiled-coil region" evidence="1">
    <location>
        <begin position="177"/>
        <end position="204"/>
    </location>
</feature>
<dbReference type="Proteomes" id="UP000663829">
    <property type="component" value="Unassembled WGS sequence"/>
</dbReference>
<comment type="caution">
    <text evidence="3">The sequence shown here is derived from an EMBL/GenBank/DDBJ whole genome shotgun (WGS) entry which is preliminary data.</text>
</comment>
<proteinExistence type="predicted"/>
<gene>
    <name evidence="3" type="ORF">GPM918_LOCUS43789</name>
    <name evidence="2" type="ORF">OVA965_LOCUS35008</name>
    <name evidence="5" type="ORF">SRO942_LOCUS45395</name>
    <name evidence="4" type="ORF">TMI583_LOCUS35966</name>
</gene>
<evidence type="ECO:0000313" key="4">
    <source>
        <dbReference type="EMBL" id="CAF4249499.1"/>
    </source>
</evidence>
<organism evidence="3 6">
    <name type="scientific">Didymodactylos carnosus</name>
    <dbReference type="NCBI Taxonomy" id="1234261"/>
    <lineage>
        <taxon>Eukaryota</taxon>
        <taxon>Metazoa</taxon>
        <taxon>Spiralia</taxon>
        <taxon>Gnathifera</taxon>
        <taxon>Rotifera</taxon>
        <taxon>Eurotatoria</taxon>
        <taxon>Bdelloidea</taxon>
        <taxon>Philodinida</taxon>
        <taxon>Philodinidae</taxon>
        <taxon>Didymodactylos</taxon>
    </lineage>
</organism>